<sequence>MAFSPIGLQSLPVKLLYEVELYSLSKNLPLVSSHFYDVYKNAPLFFHTQYILGRVMTSADLDLSKVYTRALHYPLCHLRVLEIIHGLLNDRCPSKLHVQLPRRLFRLLVQPQTGWSNQDEPIPLLQYLYHTPNMPLIYTNANNGYALTRAVHAKFLPLVQFLLDHRASPTCHEGLVLKVAIRHNSVDMFKMLVEQHPGSKQRGKKRKLEDRVLLDSNVLKVAVMLDA</sequence>
<evidence type="ECO:0000313" key="1">
    <source>
        <dbReference type="EMBL" id="CAA7265538.1"/>
    </source>
</evidence>
<keyword evidence="2" id="KW-1185">Reference proteome</keyword>
<name>A0A8S0W743_CYCAE</name>
<gene>
    <name evidence="1" type="ORF">AAE3_LOCUS7823</name>
</gene>
<protein>
    <submittedName>
        <fullName evidence="1">Uncharacterized protein</fullName>
    </submittedName>
</protein>
<dbReference type="InterPro" id="IPR036770">
    <property type="entry name" value="Ankyrin_rpt-contain_sf"/>
</dbReference>
<organism evidence="1 2">
    <name type="scientific">Cyclocybe aegerita</name>
    <name type="common">Black poplar mushroom</name>
    <name type="synonym">Agrocybe aegerita</name>
    <dbReference type="NCBI Taxonomy" id="1973307"/>
    <lineage>
        <taxon>Eukaryota</taxon>
        <taxon>Fungi</taxon>
        <taxon>Dikarya</taxon>
        <taxon>Basidiomycota</taxon>
        <taxon>Agaricomycotina</taxon>
        <taxon>Agaricomycetes</taxon>
        <taxon>Agaricomycetidae</taxon>
        <taxon>Agaricales</taxon>
        <taxon>Agaricineae</taxon>
        <taxon>Bolbitiaceae</taxon>
        <taxon>Cyclocybe</taxon>
    </lineage>
</organism>
<dbReference type="EMBL" id="CACVBS010000049">
    <property type="protein sequence ID" value="CAA7265538.1"/>
    <property type="molecule type" value="Genomic_DNA"/>
</dbReference>
<reference evidence="1 2" key="1">
    <citation type="submission" date="2020-01" db="EMBL/GenBank/DDBJ databases">
        <authorList>
            <person name="Gupta K D."/>
        </authorList>
    </citation>
    <scope>NUCLEOTIDE SEQUENCE [LARGE SCALE GENOMIC DNA]</scope>
</reference>
<dbReference type="SUPFAM" id="SSF48403">
    <property type="entry name" value="Ankyrin repeat"/>
    <property type="match status" value="1"/>
</dbReference>
<evidence type="ECO:0000313" key="2">
    <source>
        <dbReference type="Proteomes" id="UP000467700"/>
    </source>
</evidence>
<dbReference type="AlphaFoldDB" id="A0A8S0W743"/>
<dbReference type="Proteomes" id="UP000467700">
    <property type="component" value="Unassembled WGS sequence"/>
</dbReference>
<dbReference type="OrthoDB" id="539213at2759"/>
<proteinExistence type="predicted"/>
<comment type="caution">
    <text evidence="1">The sequence shown here is derived from an EMBL/GenBank/DDBJ whole genome shotgun (WGS) entry which is preliminary data.</text>
</comment>
<accession>A0A8S0W743</accession>
<dbReference type="Gene3D" id="1.25.40.20">
    <property type="entry name" value="Ankyrin repeat-containing domain"/>
    <property type="match status" value="1"/>
</dbReference>